<comment type="caution">
    <text evidence="13">The sequence shown here is derived from an EMBL/GenBank/DDBJ whole genome shotgun (WGS) entry which is preliminary data.</text>
</comment>
<evidence type="ECO:0000256" key="9">
    <source>
        <dbReference type="ARBA" id="ARBA00023049"/>
    </source>
</evidence>
<evidence type="ECO:0000256" key="5">
    <source>
        <dbReference type="ARBA" id="ARBA00022723"/>
    </source>
</evidence>
<sequence length="420" mass="47105">MSVLSSVLALGCALLVHQAASDDKAVSYSGYQVWTITTRSNEESQLVLNLRQLYGLDVWQWQEFQSADAPTDLLVPPQLIKELKLKLNEANISYVVKIEDLQSDINDENPKANSSSFDTKAAHKMDWISYHRLDDIYGYLNYLAATYPNLVELINIGTSYENRSLYLVRISNATAPDSQPAVWIDGGFHAREWISPALATYIIKQIVEEPANAKLLNNIDWYIMPVANPDGYEYSHVRSRLWRKTRSLTTSARCLGVDPNRNFDFKWGGSGSSSNPCSQVFKGSKAFSEVETLAYSKFIISKSKQIKLYLTLHSYGQKLLIPWGYNREYPSNFADMLALGNCAASKFKIFKYGVGNKVDLLYRAAGNSADWAKSIGIDYVYTVELPTRGFVVPASSITPIVQDFFPAIDVFATKIATLKV</sequence>
<dbReference type="InterPro" id="IPR003146">
    <property type="entry name" value="M14A_act_pep"/>
</dbReference>
<keyword evidence="10" id="KW-1015">Disulfide bond</keyword>
<dbReference type="GO" id="GO:0004181">
    <property type="term" value="F:metallocarboxypeptidase activity"/>
    <property type="evidence" value="ECO:0007669"/>
    <property type="project" value="InterPro"/>
</dbReference>
<dbReference type="PROSITE" id="PS00132">
    <property type="entry name" value="CARBOXYPEPT_ZN_1"/>
    <property type="match status" value="1"/>
</dbReference>
<evidence type="ECO:0000256" key="7">
    <source>
        <dbReference type="ARBA" id="ARBA00022801"/>
    </source>
</evidence>
<dbReference type="InterPro" id="IPR000834">
    <property type="entry name" value="Peptidase_M14"/>
</dbReference>
<evidence type="ECO:0000256" key="6">
    <source>
        <dbReference type="ARBA" id="ARBA00022729"/>
    </source>
</evidence>
<dbReference type="Proteomes" id="UP000076858">
    <property type="component" value="Unassembled WGS sequence"/>
</dbReference>
<dbReference type="Gene3D" id="3.40.630.10">
    <property type="entry name" value="Zn peptidases"/>
    <property type="match status" value="1"/>
</dbReference>
<evidence type="ECO:0000256" key="10">
    <source>
        <dbReference type="ARBA" id="ARBA00023157"/>
    </source>
</evidence>
<keyword evidence="8" id="KW-0862">Zinc</keyword>
<dbReference type="Pfam" id="PF02244">
    <property type="entry name" value="Propep_M14"/>
    <property type="match status" value="1"/>
</dbReference>
<proteinExistence type="inferred from homology"/>
<evidence type="ECO:0000256" key="11">
    <source>
        <dbReference type="PROSITE-ProRule" id="PRU01379"/>
    </source>
</evidence>
<evidence type="ECO:0000256" key="8">
    <source>
        <dbReference type="ARBA" id="ARBA00022833"/>
    </source>
</evidence>
<keyword evidence="14" id="KW-1185">Reference proteome</keyword>
<keyword evidence="6" id="KW-0732">Signal</keyword>
<dbReference type="InterPro" id="IPR036990">
    <property type="entry name" value="M14A-like_propep"/>
</dbReference>
<keyword evidence="7" id="KW-0378">Hydrolase</keyword>
<dbReference type="PRINTS" id="PR00765">
    <property type="entry name" value="CRBOXYPTASEA"/>
</dbReference>
<dbReference type="Gene3D" id="3.30.70.340">
    <property type="entry name" value="Metallocarboxypeptidase-like"/>
    <property type="match status" value="1"/>
</dbReference>
<evidence type="ECO:0000256" key="2">
    <source>
        <dbReference type="ARBA" id="ARBA00005988"/>
    </source>
</evidence>
<accession>A0A0P5Z7X6</accession>
<evidence type="ECO:0000313" key="13">
    <source>
        <dbReference type="EMBL" id="KZS08436.1"/>
    </source>
</evidence>
<gene>
    <name evidence="13" type="ORF">APZ42_027563</name>
</gene>
<dbReference type="FunFam" id="3.40.630.10:FF:000197">
    <property type="entry name" value="Uncharacterized protein"/>
    <property type="match status" value="1"/>
</dbReference>
<keyword evidence="5" id="KW-0479">Metal-binding</keyword>
<dbReference type="InterPro" id="IPR057246">
    <property type="entry name" value="CARBOXYPEPT_ZN_1"/>
</dbReference>
<dbReference type="EMBL" id="LRGB01002207">
    <property type="protein sequence ID" value="KZS08436.1"/>
    <property type="molecule type" value="Genomic_DNA"/>
</dbReference>
<dbReference type="SUPFAM" id="SSF54897">
    <property type="entry name" value="Protease propeptides/inhibitors"/>
    <property type="match status" value="1"/>
</dbReference>
<dbReference type="SUPFAM" id="SSF53187">
    <property type="entry name" value="Zn-dependent exopeptidases"/>
    <property type="match status" value="1"/>
</dbReference>
<feature type="active site" description="Proton donor/acceptor" evidence="11">
    <location>
        <position position="384"/>
    </location>
</feature>
<dbReference type="GO" id="GO:0005615">
    <property type="term" value="C:extracellular space"/>
    <property type="evidence" value="ECO:0007669"/>
    <property type="project" value="TreeGrafter"/>
</dbReference>
<evidence type="ECO:0000259" key="12">
    <source>
        <dbReference type="PROSITE" id="PS52035"/>
    </source>
</evidence>
<evidence type="ECO:0000256" key="3">
    <source>
        <dbReference type="ARBA" id="ARBA00022645"/>
    </source>
</evidence>
<evidence type="ECO:0000256" key="1">
    <source>
        <dbReference type="ARBA" id="ARBA00001947"/>
    </source>
</evidence>
<reference evidence="13 14" key="1">
    <citation type="submission" date="2016-03" db="EMBL/GenBank/DDBJ databases">
        <title>EvidentialGene: Evidence-directed Construction of Genes on Genomes.</title>
        <authorList>
            <person name="Gilbert D.G."/>
            <person name="Choi J.-H."/>
            <person name="Mockaitis K."/>
            <person name="Colbourne J."/>
            <person name="Pfrender M."/>
        </authorList>
    </citation>
    <scope>NUCLEOTIDE SEQUENCE [LARGE SCALE GENOMIC DNA]</scope>
    <source>
        <strain evidence="13 14">Xinb3</strain>
        <tissue evidence="13">Complete organism</tissue>
    </source>
</reference>
<dbReference type="AlphaFoldDB" id="A0A0P5Z7X6"/>
<dbReference type="PROSITE" id="PS52035">
    <property type="entry name" value="PEPTIDASE_M14"/>
    <property type="match status" value="1"/>
</dbReference>
<feature type="domain" description="Peptidase M14" evidence="12">
    <location>
        <begin position="129"/>
        <end position="415"/>
    </location>
</feature>
<dbReference type="CDD" id="cd03860">
    <property type="entry name" value="M14_CP_A-B_like"/>
    <property type="match status" value="1"/>
</dbReference>
<dbReference type="SMART" id="SM00631">
    <property type="entry name" value="Zn_pept"/>
    <property type="match status" value="1"/>
</dbReference>
<keyword evidence="4" id="KW-0645">Protease</keyword>
<dbReference type="GO" id="GO:0008270">
    <property type="term" value="F:zinc ion binding"/>
    <property type="evidence" value="ECO:0007669"/>
    <property type="project" value="InterPro"/>
</dbReference>
<protein>
    <submittedName>
        <fullName evidence="13">Carboxypeptidase B</fullName>
    </submittedName>
</protein>
<dbReference type="GO" id="GO:0006508">
    <property type="term" value="P:proteolysis"/>
    <property type="evidence" value="ECO:0007669"/>
    <property type="project" value="UniProtKB-KW"/>
</dbReference>
<comment type="cofactor">
    <cofactor evidence="1">
        <name>Zn(2+)</name>
        <dbReference type="ChEBI" id="CHEBI:29105"/>
    </cofactor>
</comment>
<dbReference type="OrthoDB" id="3626597at2759"/>
<dbReference type="Pfam" id="PF00246">
    <property type="entry name" value="Peptidase_M14"/>
    <property type="match status" value="1"/>
</dbReference>
<keyword evidence="3 13" id="KW-0121">Carboxypeptidase</keyword>
<organism evidence="13 14">
    <name type="scientific">Daphnia magna</name>
    <dbReference type="NCBI Taxonomy" id="35525"/>
    <lineage>
        <taxon>Eukaryota</taxon>
        <taxon>Metazoa</taxon>
        <taxon>Ecdysozoa</taxon>
        <taxon>Arthropoda</taxon>
        <taxon>Crustacea</taxon>
        <taxon>Branchiopoda</taxon>
        <taxon>Diplostraca</taxon>
        <taxon>Cladocera</taxon>
        <taxon>Anomopoda</taxon>
        <taxon>Daphniidae</taxon>
        <taxon>Daphnia</taxon>
    </lineage>
</organism>
<keyword evidence="9" id="KW-0482">Metalloprotease</keyword>
<dbReference type="PANTHER" id="PTHR11705:SF91">
    <property type="entry name" value="FI01817P-RELATED"/>
    <property type="match status" value="1"/>
</dbReference>
<comment type="similarity">
    <text evidence="2 11">Belongs to the peptidase M14 family.</text>
</comment>
<evidence type="ECO:0000313" key="14">
    <source>
        <dbReference type="Proteomes" id="UP000076858"/>
    </source>
</evidence>
<evidence type="ECO:0000256" key="4">
    <source>
        <dbReference type="ARBA" id="ARBA00022670"/>
    </source>
</evidence>
<name>A0A0P5Z7X6_9CRUS</name>
<dbReference type="PANTHER" id="PTHR11705">
    <property type="entry name" value="PROTEASE FAMILY M14 CARBOXYPEPTIDASE A,B"/>
    <property type="match status" value="1"/>
</dbReference>